<dbReference type="EMBL" id="PDLO01000006">
    <property type="protein sequence ID" value="PHK97837.1"/>
    <property type="molecule type" value="Genomic_DNA"/>
</dbReference>
<proteinExistence type="predicted"/>
<keyword evidence="1" id="KW-1133">Transmembrane helix</keyword>
<feature type="transmembrane region" description="Helical" evidence="1">
    <location>
        <begin position="185"/>
        <end position="206"/>
    </location>
</feature>
<dbReference type="RefSeq" id="WP_099107111.1">
    <property type="nucleotide sequence ID" value="NZ_JAATJF010000003.1"/>
</dbReference>
<evidence type="ECO:0000313" key="3">
    <source>
        <dbReference type="Proteomes" id="UP000226437"/>
    </source>
</evidence>
<name>A0A2G0CD41_9BACT</name>
<feature type="transmembrane region" description="Helical" evidence="1">
    <location>
        <begin position="109"/>
        <end position="126"/>
    </location>
</feature>
<dbReference type="AlphaFoldDB" id="A0A2G0CD41"/>
<keyword evidence="1" id="KW-0812">Transmembrane</keyword>
<reference evidence="2 3" key="1">
    <citation type="submission" date="2017-10" db="EMBL/GenBank/DDBJ databases">
        <title>The draft genome sequence of Lewinella marina KCTC 32374.</title>
        <authorList>
            <person name="Wang K."/>
        </authorList>
    </citation>
    <scope>NUCLEOTIDE SEQUENCE [LARGE SCALE GENOMIC DNA]</scope>
    <source>
        <strain evidence="2 3">MKG-38</strain>
    </source>
</reference>
<protein>
    <submittedName>
        <fullName evidence="2">Uncharacterized protein</fullName>
    </submittedName>
</protein>
<keyword evidence="1" id="KW-0472">Membrane</keyword>
<feature type="transmembrane region" description="Helical" evidence="1">
    <location>
        <begin position="77"/>
        <end position="97"/>
    </location>
</feature>
<keyword evidence="3" id="KW-1185">Reference proteome</keyword>
<sequence>MDATRLIVFYMPVGVMAVSLMAAIGIGGLFFLKRSGDRRANCLYGALLLAGGFTQLHFLLLFSGLTVHRPELEFLPIYFTLWLPVLLFFHVKISLYPRYRLRVGDLKHFIFPLAQLLFFVGIWLVPEFRRPEGRYFYSPFYGGFEQALYLVIWPSYIIFAYQYLRRKRAQLGRRSLPRLLWYLRKLLKGSMLFVIAYAILAVSDFVSYNYFFVDMRSQDWYAAAQSLTYTVLLLWLTTYGFQVLLWGRRLLRSGSAGQP</sequence>
<feature type="transmembrane region" description="Helical" evidence="1">
    <location>
        <begin position="44"/>
        <end position="65"/>
    </location>
</feature>
<feature type="transmembrane region" description="Helical" evidence="1">
    <location>
        <begin position="6"/>
        <end position="32"/>
    </location>
</feature>
<gene>
    <name evidence="2" type="ORF">CGL56_13565</name>
</gene>
<evidence type="ECO:0000256" key="1">
    <source>
        <dbReference type="SAM" id="Phobius"/>
    </source>
</evidence>
<organism evidence="2 3">
    <name type="scientific">Neolewinella marina</name>
    <dbReference type="NCBI Taxonomy" id="438751"/>
    <lineage>
        <taxon>Bacteria</taxon>
        <taxon>Pseudomonadati</taxon>
        <taxon>Bacteroidota</taxon>
        <taxon>Saprospiria</taxon>
        <taxon>Saprospirales</taxon>
        <taxon>Lewinellaceae</taxon>
        <taxon>Neolewinella</taxon>
    </lineage>
</organism>
<dbReference type="OrthoDB" id="1492076at2"/>
<evidence type="ECO:0000313" key="2">
    <source>
        <dbReference type="EMBL" id="PHK97837.1"/>
    </source>
</evidence>
<accession>A0A2G0CD41</accession>
<dbReference type="Proteomes" id="UP000226437">
    <property type="component" value="Unassembled WGS sequence"/>
</dbReference>
<feature type="transmembrane region" description="Helical" evidence="1">
    <location>
        <begin position="226"/>
        <end position="246"/>
    </location>
</feature>
<comment type="caution">
    <text evidence="2">The sequence shown here is derived from an EMBL/GenBank/DDBJ whole genome shotgun (WGS) entry which is preliminary data.</text>
</comment>
<feature type="transmembrane region" description="Helical" evidence="1">
    <location>
        <begin position="146"/>
        <end position="164"/>
    </location>
</feature>